<dbReference type="KEGG" id="bih:BIP78_1632"/>
<accession>A0A410FWF4</accession>
<feature type="signal peptide" evidence="1">
    <location>
        <begin position="1"/>
        <end position="21"/>
    </location>
</feature>
<name>A0A410FWF4_BIPS1</name>
<evidence type="ECO:0000259" key="2">
    <source>
        <dbReference type="PROSITE" id="PS51841"/>
    </source>
</evidence>
<evidence type="ECO:0000313" key="4">
    <source>
        <dbReference type="Proteomes" id="UP000287233"/>
    </source>
</evidence>
<dbReference type="EMBL" id="CP034928">
    <property type="protein sequence ID" value="QAA77396.1"/>
    <property type="molecule type" value="Genomic_DNA"/>
</dbReference>
<evidence type="ECO:0000256" key="1">
    <source>
        <dbReference type="SAM" id="SignalP"/>
    </source>
</evidence>
<reference evidence="4" key="1">
    <citation type="submission" date="2018-12" db="EMBL/GenBank/DDBJ databases">
        <title>Complete genome sequence of an uncultured bacterium of the candidate phylum Bipolaricaulota.</title>
        <authorList>
            <person name="Kadnikov V.V."/>
            <person name="Mardanov A.V."/>
            <person name="Beletsky A.V."/>
            <person name="Frank Y.A."/>
            <person name="Karnachuk O.V."/>
            <person name="Ravin N.V."/>
        </authorList>
    </citation>
    <scope>NUCLEOTIDE SEQUENCE [LARGE SCALE GENOMIC DNA]</scope>
</reference>
<sequence length="230" mass="24315">MRTKRLWLVGALLAGAVVLGAAQEETLQVVIHAFGQGRAGNGEWVELLVVGTGPGSTVDLRGWVFRDHQGLDRGGVYLTFTDHPLWAEVRAGTLVVFYNAGDRPNLPPHFPDDDVDPADFVLVLPAVTGDYFVLAQWAGLGNTGDSLVLLDAEGRLVDGLSYADRSGQLPQIPNVGRGQAAGYVGTSVVGVNDPALWVVGPDAPGGSNPGAPNSEENRAWIEQLRSAAQE</sequence>
<proteinExistence type="predicted"/>
<dbReference type="PROSITE" id="PS51841">
    <property type="entry name" value="LTD"/>
    <property type="match status" value="1"/>
</dbReference>
<feature type="chain" id="PRO_5019191695" description="LTD domain-containing protein" evidence="1">
    <location>
        <begin position="22"/>
        <end position="230"/>
    </location>
</feature>
<dbReference type="InterPro" id="IPR001322">
    <property type="entry name" value="Lamin_tail_dom"/>
</dbReference>
<gene>
    <name evidence="3" type="ORF">BIP78_1632</name>
</gene>
<evidence type="ECO:0000313" key="3">
    <source>
        <dbReference type="EMBL" id="QAA77396.1"/>
    </source>
</evidence>
<organism evidence="3 4">
    <name type="scientific">Bipolaricaulis sibiricus</name>
    <dbReference type="NCBI Taxonomy" id="2501609"/>
    <lineage>
        <taxon>Bacteria</taxon>
        <taxon>Candidatus Bipolaricaulota</taxon>
        <taxon>Candidatus Bipolaricaulia</taxon>
        <taxon>Candidatus Bipolaricaulales</taxon>
        <taxon>Candidatus Bipolaricaulaceae</taxon>
        <taxon>Candidatus Bipolaricaulis</taxon>
    </lineage>
</organism>
<dbReference type="Proteomes" id="UP000287233">
    <property type="component" value="Chromosome"/>
</dbReference>
<dbReference type="AlphaFoldDB" id="A0A410FWF4"/>
<feature type="domain" description="LTD" evidence="2">
    <location>
        <begin position="18"/>
        <end position="164"/>
    </location>
</feature>
<keyword evidence="1" id="KW-0732">Signal</keyword>
<protein>
    <recommendedName>
        <fullName evidence="2">LTD domain-containing protein</fullName>
    </recommendedName>
</protein>